<dbReference type="InterPro" id="IPR003774">
    <property type="entry name" value="AlgH-like"/>
</dbReference>
<dbReference type="NCBIfam" id="NF001270">
    <property type="entry name" value="PRK00228.2-2"/>
    <property type="match status" value="1"/>
</dbReference>
<dbReference type="AlphaFoldDB" id="A0A238V059"/>
<dbReference type="PANTHER" id="PTHR30327">
    <property type="entry name" value="UNCHARACTERIZED PROTEIN YQGE"/>
    <property type="match status" value="1"/>
</dbReference>
<gene>
    <name evidence="3" type="ORF">SAMN06265355_101695</name>
</gene>
<name>A0A238V059_9ACTN</name>
<dbReference type="PANTHER" id="PTHR30327:SF1">
    <property type="entry name" value="UPF0301 PROTEIN YQGE"/>
    <property type="match status" value="1"/>
</dbReference>
<dbReference type="SUPFAM" id="SSF143456">
    <property type="entry name" value="VC0467-like"/>
    <property type="match status" value="1"/>
</dbReference>
<proteinExistence type="inferred from homology"/>
<dbReference type="Gene3D" id="3.40.1740.10">
    <property type="entry name" value="VC0467-like"/>
    <property type="match status" value="1"/>
</dbReference>
<keyword evidence="4" id="KW-1185">Reference proteome</keyword>
<evidence type="ECO:0000313" key="3">
    <source>
        <dbReference type="EMBL" id="SNR27628.1"/>
    </source>
</evidence>
<comment type="similarity">
    <text evidence="1 2">Belongs to the UPF0301 (AlgH) family.</text>
</comment>
<sequence length="450" mass="47364">MPPHQKMIAPVRMTATPVAARAHRTVSGPVCGSLPGGVSRGAATPAFLQFALAAALWICRFAHRTVIRVRRSSRSFTATVRVVPGPILPGTAAVSSFFSMEKSSVCVPVLRTLTFTVRSGQDTDPTVAVTGRAGAPVGVRVGVGVGVRVGLPEADGEPPVGLGLAEVDAAPEVGDAEPSDLNRAGIAISAPITMNTAAMTTLGNCIAVLPARTKRVADDPRSFLTQDLVVPISPSIGMRNRLTSERACRRRSGQRIMGPMEDGIRVGLLLVATPQLEDPNFRRSVVLLVEHDGDGGTLGVVLNRPTEILVDRVLPPWAELVTGPAVVFQGGPVALENALALARLPGEDEPLGWRALDGGTEVARVGLVDLEAPPGLLAAELLQLRVFAGYAGWSPGQLRSEVEDGSWYLVPAEAGDVFAGDPERLWQDVLRRQGGDLAFVATFPEDPTLN</sequence>
<reference evidence="4" key="1">
    <citation type="submission" date="2017-06" db="EMBL/GenBank/DDBJ databases">
        <authorList>
            <person name="Varghese N."/>
            <person name="Submissions S."/>
        </authorList>
    </citation>
    <scope>NUCLEOTIDE SEQUENCE [LARGE SCALE GENOMIC DNA]</scope>
    <source>
        <strain evidence="4">DSM 44485</strain>
    </source>
</reference>
<accession>A0A238V059</accession>
<evidence type="ECO:0000256" key="1">
    <source>
        <dbReference type="ARBA" id="ARBA00009600"/>
    </source>
</evidence>
<evidence type="ECO:0000256" key="2">
    <source>
        <dbReference type="HAMAP-Rule" id="MF_00758"/>
    </source>
</evidence>
<dbReference type="Proteomes" id="UP000198420">
    <property type="component" value="Unassembled WGS sequence"/>
</dbReference>
<dbReference type="GO" id="GO:0005829">
    <property type="term" value="C:cytosol"/>
    <property type="evidence" value="ECO:0007669"/>
    <property type="project" value="TreeGrafter"/>
</dbReference>
<dbReference type="Pfam" id="PF02622">
    <property type="entry name" value="DUF179"/>
    <property type="match status" value="1"/>
</dbReference>
<organism evidence="3 4">
    <name type="scientific">Actinomadura mexicana</name>
    <dbReference type="NCBI Taxonomy" id="134959"/>
    <lineage>
        <taxon>Bacteria</taxon>
        <taxon>Bacillati</taxon>
        <taxon>Actinomycetota</taxon>
        <taxon>Actinomycetes</taxon>
        <taxon>Streptosporangiales</taxon>
        <taxon>Thermomonosporaceae</taxon>
        <taxon>Actinomadura</taxon>
    </lineage>
</organism>
<protein>
    <recommendedName>
        <fullName evidence="2">UPF0301 protein SAMN06265355_101695</fullName>
    </recommendedName>
</protein>
<evidence type="ECO:0000313" key="4">
    <source>
        <dbReference type="Proteomes" id="UP000198420"/>
    </source>
</evidence>
<dbReference type="HAMAP" id="MF_00758">
    <property type="entry name" value="UPF0301"/>
    <property type="match status" value="1"/>
</dbReference>
<dbReference type="EMBL" id="FZNP01000001">
    <property type="protein sequence ID" value="SNR27628.1"/>
    <property type="molecule type" value="Genomic_DNA"/>
</dbReference>